<dbReference type="PANTHER" id="PTHR33053">
    <property type="entry name" value="PROTEIN, PUTATIVE-RELATED"/>
    <property type="match status" value="1"/>
</dbReference>
<sequence>MPKTKLYNKPNRQVYRHAALHTECDVFVSTESLNQTVVSNHNTNKQANCVANENVIDNHYFDNIDADSNFDTDVESNCSIDEIDSNCAESFNDHLNFSRSVNNVLKESKNVTDEINYGLDPCQLAEWAVNTNLPHVHLNSLLRLLKPFHKNLPLDARTLLKSPRQLQLKNVEPDGQYYHFGVRNAVLKLISSYHVELESLIEITLNVDGLPISKSNGSQFYPILCNLFCNPNYVQIIGLYHGKAKPKYANDLLEDFVNEVVSLTINGFQYNNKTYELKIKGFICDAPAKSFIVYTKGHTGYHSCSKCFIEGEYSSDKISFPDTENLRKRDNNNFRSKVDINYHTGTSIIKQIPGFDMVSGIPLDYMHLICLGVMRKLLLQWVTGKPPIKLSFRSINAVSENLEIQAKNIPCELIRKPQLRQFLIYTGPLVLKSILPYDVYLNFLSLHVATTILSSSKHIISLGLYAHELLKYFVETFIVLYGRHNVSHNVHNLLHIYDDTLLFGVLHNFSAFPFENFLNSIKNLVRKGDKPLSQVIKRLSEINYCNNITQQGFSDSNEPQAINEHCSGPIPEDSKCWLQYRKLRFKDFTLKLTEADNCCCLVNKTIVLIKNIVSNSQKEFFIMGNAFQKTDNLYNEPCDSSQLGIQVASNLRPLTTWSIDKIAFKYFKLRMDSETSVVFPLLHTERQF</sequence>
<evidence type="ECO:0008006" key="3">
    <source>
        <dbReference type="Google" id="ProtNLM"/>
    </source>
</evidence>
<gene>
    <name evidence="1" type="ORF">RN001_006687</name>
</gene>
<organism evidence="1 2">
    <name type="scientific">Aquatica leii</name>
    <dbReference type="NCBI Taxonomy" id="1421715"/>
    <lineage>
        <taxon>Eukaryota</taxon>
        <taxon>Metazoa</taxon>
        <taxon>Ecdysozoa</taxon>
        <taxon>Arthropoda</taxon>
        <taxon>Hexapoda</taxon>
        <taxon>Insecta</taxon>
        <taxon>Pterygota</taxon>
        <taxon>Neoptera</taxon>
        <taxon>Endopterygota</taxon>
        <taxon>Coleoptera</taxon>
        <taxon>Polyphaga</taxon>
        <taxon>Elateriformia</taxon>
        <taxon>Elateroidea</taxon>
        <taxon>Lampyridae</taxon>
        <taxon>Luciolinae</taxon>
        <taxon>Aquatica</taxon>
    </lineage>
</organism>
<dbReference type="EMBL" id="JARPUR010000002">
    <property type="protein sequence ID" value="KAK4883368.1"/>
    <property type="molecule type" value="Genomic_DNA"/>
</dbReference>
<comment type="caution">
    <text evidence="1">The sequence shown here is derived from an EMBL/GenBank/DDBJ whole genome shotgun (WGS) entry which is preliminary data.</text>
</comment>
<name>A0AAN7QL66_9COLE</name>
<dbReference type="Proteomes" id="UP001353858">
    <property type="component" value="Unassembled WGS sequence"/>
</dbReference>
<proteinExistence type="predicted"/>
<dbReference type="PANTHER" id="PTHR33053:SF24">
    <property type="entry name" value="TRANSPOSASE DOMAIN-CONTAINING PROTEIN"/>
    <property type="match status" value="1"/>
</dbReference>
<keyword evidence="2" id="KW-1185">Reference proteome</keyword>
<evidence type="ECO:0000313" key="1">
    <source>
        <dbReference type="EMBL" id="KAK4883368.1"/>
    </source>
</evidence>
<protein>
    <recommendedName>
        <fullName evidence="3">Transposase domain-containing protein</fullName>
    </recommendedName>
</protein>
<dbReference type="AlphaFoldDB" id="A0AAN7QL66"/>
<evidence type="ECO:0000313" key="2">
    <source>
        <dbReference type="Proteomes" id="UP001353858"/>
    </source>
</evidence>
<accession>A0AAN7QL66</accession>
<reference evidence="2" key="1">
    <citation type="submission" date="2023-01" db="EMBL/GenBank/DDBJ databases">
        <title>Key to firefly adult light organ development and bioluminescence: homeobox transcription factors regulate luciferase expression and transportation to peroxisome.</title>
        <authorList>
            <person name="Fu X."/>
        </authorList>
    </citation>
    <scope>NUCLEOTIDE SEQUENCE [LARGE SCALE GENOMIC DNA]</scope>
</reference>